<dbReference type="Pfam" id="PF03099">
    <property type="entry name" value="BPL_LplA_LipB"/>
    <property type="match status" value="1"/>
</dbReference>
<dbReference type="InterPro" id="IPR004143">
    <property type="entry name" value="BPL_LPL_catalytic"/>
</dbReference>
<dbReference type="InterPro" id="IPR004408">
    <property type="entry name" value="Biotin_CoA_COase_ligase"/>
</dbReference>
<evidence type="ECO:0000256" key="1">
    <source>
        <dbReference type="ARBA" id="ARBA00022598"/>
    </source>
</evidence>
<sequence length="276" mass="30636">MQKPELFEKESINETFVRKYFNQETEGLSLQVFPVVDSTNVLLREQAKEGAPAGTVIIAGEQTAGKGRLGRSFYSPSGTGVYLSLLLRQEEPDADLTGRITTMAAVAASEAIEKVSGKKAGIKWVNDIYMEGKKVCGILAEGSFSQARGILDSVILGIGFNVFLPGKGFPEELSEKAGAILDSYRDQAREQLAAEFLNRFFYYYHLPDHKSYVEKYRERCFVTGQKIDVVTPAGRRRALALSLDENCRLKVRYEDGKEEDLSSGEISIRPVGNWGK</sequence>
<keyword evidence="4" id="KW-1185">Reference proteome</keyword>
<name>A0A939BBA7_9CLOT</name>
<reference evidence="3" key="2">
    <citation type="journal article" date="2021" name="Sci. Rep.">
        <title>The distribution of antibiotic resistance genes in chicken gut microbiota commensals.</title>
        <authorList>
            <person name="Juricova H."/>
            <person name="Matiasovicova J."/>
            <person name="Kubasova T."/>
            <person name="Cejkova D."/>
            <person name="Rychlik I."/>
        </authorList>
    </citation>
    <scope>NUCLEOTIDE SEQUENCE</scope>
    <source>
        <strain evidence="3">An420c</strain>
    </source>
</reference>
<organism evidence="3 4">
    <name type="scientific">Mordavella massiliensis</name>
    <dbReference type="NCBI Taxonomy" id="1871024"/>
    <lineage>
        <taxon>Bacteria</taxon>
        <taxon>Bacillati</taxon>
        <taxon>Bacillota</taxon>
        <taxon>Clostridia</taxon>
        <taxon>Eubacteriales</taxon>
        <taxon>Clostridiaceae</taxon>
        <taxon>Mordavella</taxon>
    </lineage>
</organism>
<accession>A0A939BBA7</accession>
<proteinExistence type="predicted"/>
<evidence type="ECO:0000313" key="4">
    <source>
        <dbReference type="Proteomes" id="UP000713880"/>
    </source>
</evidence>
<reference evidence="3" key="1">
    <citation type="submission" date="2020-08" db="EMBL/GenBank/DDBJ databases">
        <authorList>
            <person name="Cejkova D."/>
            <person name="Kubasova T."/>
            <person name="Jahodarova E."/>
            <person name="Rychlik I."/>
        </authorList>
    </citation>
    <scope>NUCLEOTIDE SEQUENCE</scope>
    <source>
        <strain evidence="3">An420c</strain>
    </source>
</reference>
<evidence type="ECO:0000259" key="2">
    <source>
        <dbReference type="PROSITE" id="PS51733"/>
    </source>
</evidence>
<dbReference type="GO" id="GO:0016740">
    <property type="term" value="F:transferase activity"/>
    <property type="evidence" value="ECO:0007669"/>
    <property type="project" value="UniProtKB-ARBA"/>
</dbReference>
<dbReference type="RefSeq" id="WP_204908268.1">
    <property type="nucleotide sequence ID" value="NZ_JACJLV010000008.1"/>
</dbReference>
<dbReference type="Gene3D" id="3.30.930.10">
    <property type="entry name" value="Bira Bifunctional Protein, Domain 2"/>
    <property type="match status" value="1"/>
</dbReference>
<protein>
    <submittedName>
        <fullName evidence="3">Biotin--[acetyl-CoA-carboxylase] ligase</fullName>
        <ecNumber evidence="3">6.3.4.15</ecNumber>
    </submittedName>
</protein>
<dbReference type="GO" id="GO:0009249">
    <property type="term" value="P:protein lipoylation"/>
    <property type="evidence" value="ECO:0007669"/>
    <property type="project" value="UniProtKB-ARBA"/>
</dbReference>
<dbReference type="GO" id="GO:0004077">
    <property type="term" value="F:biotin--[biotin carboxyl-carrier protein] ligase activity"/>
    <property type="evidence" value="ECO:0007669"/>
    <property type="project" value="UniProtKB-EC"/>
</dbReference>
<dbReference type="GO" id="GO:0005737">
    <property type="term" value="C:cytoplasm"/>
    <property type="evidence" value="ECO:0007669"/>
    <property type="project" value="TreeGrafter"/>
</dbReference>
<comment type="caution">
    <text evidence="3">The sequence shown here is derived from an EMBL/GenBank/DDBJ whole genome shotgun (WGS) entry which is preliminary data.</text>
</comment>
<dbReference type="SUPFAM" id="SSF55681">
    <property type="entry name" value="Class II aaRS and biotin synthetases"/>
    <property type="match status" value="1"/>
</dbReference>
<feature type="domain" description="BPL/LPL catalytic" evidence="2">
    <location>
        <begin position="15"/>
        <end position="208"/>
    </location>
</feature>
<dbReference type="Proteomes" id="UP000713880">
    <property type="component" value="Unassembled WGS sequence"/>
</dbReference>
<dbReference type="PANTHER" id="PTHR12835">
    <property type="entry name" value="BIOTIN PROTEIN LIGASE"/>
    <property type="match status" value="1"/>
</dbReference>
<dbReference type="PANTHER" id="PTHR12835:SF5">
    <property type="entry name" value="BIOTIN--PROTEIN LIGASE"/>
    <property type="match status" value="1"/>
</dbReference>
<dbReference type="AlphaFoldDB" id="A0A939BBA7"/>
<dbReference type="Gene3D" id="2.30.30.100">
    <property type="match status" value="1"/>
</dbReference>
<evidence type="ECO:0000313" key="3">
    <source>
        <dbReference type="EMBL" id="MBM6826210.1"/>
    </source>
</evidence>
<dbReference type="NCBIfam" id="TIGR00121">
    <property type="entry name" value="birA_ligase"/>
    <property type="match status" value="1"/>
</dbReference>
<dbReference type="CDD" id="cd16442">
    <property type="entry name" value="BPL"/>
    <property type="match status" value="1"/>
</dbReference>
<dbReference type="EC" id="6.3.4.15" evidence="3"/>
<dbReference type="EMBL" id="JACJLV010000008">
    <property type="protein sequence ID" value="MBM6826210.1"/>
    <property type="molecule type" value="Genomic_DNA"/>
</dbReference>
<dbReference type="InterPro" id="IPR045864">
    <property type="entry name" value="aa-tRNA-synth_II/BPL/LPL"/>
</dbReference>
<dbReference type="PROSITE" id="PS51733">
    <property type="entry name" value="BPL_LPL_CATALYTIC"/>
    <property type="match status" value="1"/>
</dbReference>
<keyword evidence="1 3" id="KW-0436">Ligase</keyword>
<gene>
    <name evidence="3" type="ORF">H6A13_03690</name>
</gene>